<evidence type="ECO:0000259" key="3">
    <source>
        <dbReference type="SMART" id="SM00910"/>
    </source>
</evidence>
<protein>
    <recommendedName>
        <fullName evidence="3">HIRAN domain-containing protein</fullName>
    </recommendedName>
</protein>
<gene>
    <name evidence="4" type="ORF">THSYN_21020</name>
</gene>
<sequence length="611" mass="67863">MRARLWLRGDWLGQRNEESLLWLHLNDARVLAFRLPTDAFEDDEAIGELVEQVAQDHRGTLLEARLGTGVAIPLYAAPAAPLPALPWGDPRHHAARRFAEGLDQAVLSLLASLNRHRQWDSLRNYNRLAALDPDLRERRLQALTRFPLLAAPVLLSAHHRLDFAGGKRHAWRDHDGAILDAIDRGRDLAGALARHYGISKGLVRAPICARMWGNTALSHRRLLRLLDGIPAHRRPRDPGEFAPAMDLFISINLLTDDDADLGRLGGRAFRAGLTAVCTPLQARFAPLGPAFADCLDFVRAAAERAAQAHPGPCGLTPHRLQLAWIETRGFASLLAASRRWHGRDWGAPDPGTQDQPLAAILGEHREGEAHGRELCEAADLVREGETMHHCVAQYWAECRDRGTRIFTLEMGAERATAEYRFALSEARFSLSQLRGPHNVEASRPLVAFARAILAELNALGRTPARAELALALGARRVDQGSGPRQARRLDPASERELAAVLAQLRPSVVDGELLREFVAGYQFHAGTQLEPRMGVGDRLELVREPDNPHDRQAVAIRWGGERIGYVPRRVNADIARRLDAGDRLSGHLTRLDERADTWQRLEFAIRQVPAQ</sequence>
<dbReference type="RefSeq" id="WP_100920869.1">
    <property type="nucleotide sequence ID" value="NZ_CP020370.1"/>
</dbReference>
<dbReference type="KEGG" id="tsy:THSYN_21020"/>
<name>A0A2K8UC63_9GAMM</name>
<evidence type="ECO:0000256" key="2">
    <source>
        <dbReference type="ARBA" id="ARBA00022801"/>
    </source>
</evidence>
<dbReference type="Pfam" id="PF08797">
    <property type="entry name" value="HIRAN"/>
    <property type="match status" value="1"/>
</dbReference>
<dbReference type="GO" id="GO:0003676">
    <property type="term" value="F:nucleic acid binding"/>
    <property type="evidence" value="ECO:0007669"/>
    <property type="project" value="InterPro"/>
</dbReference>
<dbReference type="InterPro" id="IPR025586">
    <property type="entry name" value="PcfJ"/>
</dbReference>
<dbReference type="OrthoDB" id="5769937at2"/>
<dbReference type="EMBL" id="CP020370">
    <property type="protein sequence ID" value="AUB83178.1"/>
    <property type="molecule type" value="Genomic_DNA"/>
</dbReference>
<evidence type="ECO:0000313" key="4">
    <source>
        <dbReference type="EMBL" id="AUB83178.1"/>
    </source>
</evidence>
<keyword evidence="5" id="KW-1185">Reference proteome</keyword>
<accession>A0A2K8UC63</accession>
<dbReference type="Proteomes" id="UP000232638">
    <property type="component" value="Chromosome"/>
</dbReference>
<dbReference type="Gene3D" id="3.30.70.2330">
    <property type="match status" value="1"/>
</dbReference>
<keyword evidence="2" id="KW-0378">Hydrolase</keyword>
<feature type="domain" description="HIRAN" evidence="3">
    <location>
        <begin position="511"/>
        <end position="609"/>
    </location>
</feature>
<proteinExistence type="predicted"/>
<dbReference type="GO" id="GO:0008270">
    <property type="term" value="F:zinc ion binding"/>
    <property type="evidence" value="ECO:0007669"/>
    <property type="project" value="InterPro"/>
</dbReference>
<dbReference type="InterPro" id="IPR014905">
    <property type="entry name" value="HIRAN"/>
</dbReference>
<dbReference type="SMART" id="SM00910">
    <property type="entry name" value="HIRAN"/>
    <property type="match status" value="1"/>
</dbReference>
<dbReference type="AlphaFoldDB" id="A0A2K8UC63"/>
<evidence type="ECO:0000256" key="1">
    <source>
        <dbReference type="ARBA" id="ARBA00022723"/>
    </source>
</evidence>
<keyword evidence="1" id="KW-0479">Metal-binding</keyword>
<dbReference type="Pfam" id="PF14284">
    <property type="entry name" value="PcfJ"/>
    <property type="match status" value="1"/>
</dbReference>
<dbReference type="GO" id="GO:0016818">
    <property type="term" value="F:hydrolase activity, acting on acid anhydrides, in phosphorus-containing anhydrides"/>
    <property type="evidence" value="ECO:0007669"/>
    <property type="project" value="InterPro"/>
</dbReference>
<reference evidence="4 5" key="1">
    <citation type="submission" date="2017-03" db="EMBL/GenBank/DDBJ databases">
        <title>Complete genome sequence of Candidatus 'Thiodictyon syntrophicum' sp. nov. strain Cad16T, a photolithoautotroph purple sulfur bacterium isolated from an alpine meromictic lake.</title>
        <authorList>
            <person name="Luedin S.M."/>
            <person name="Pothier J.F."/>
            <person name="Danza F."/>
            <person name="Storelli N."/>
            <person name="Wittwer M."/>
            <person name="Tonolla M."/>
        </authorList>
    </citation>
    <scope>NUCLEOTIDE SEQUENCE [LARGE SCALE GENOMIC DNA]</scope>
    <source>
        <strain evidence="4 5">Cad16T</strain>
    </source>
</reference>
<organism evidence="4 5">
    <name type="scientific">Candidatus Thiodictyon syntrophicum</name>
    <dbReference type="NCBI Taxonomy" id="1166950"/>
    <lineage>
        <taxon>Bacteria</taxon>
        <taxon>Pseudomonadati</taxon>
        <taxon>Pseudomonadota</taxon>
        <taxon>Gammaproteobacteria</taxon>
        <taxon>Chromatiales</taxon>
        <taxon>Chromatiaceae</taxon>
        <taxon>Thiodictyon</taxon>
    </lineage>
</organism>
<evidence type="ECO:0000313" key="5">
    <source>
        <dbReference type="Proteomes" id="UP000232638"/>
    </source>
</evidence>